<dbReference type="Proteomes" id="UP001234343">
    <property type="component" value="Unassembled WGS sequence"/>
</dbReference>
<keyword evidence="1" id="KW-0175">Coiled coil</keyword>
<reference evidence="2 3" key="1">
    <citation type="submission" date="2023-06" db="EMBL/GenBank/DDBJ databases">
        <title>Alteromonas sp. ASW11-36 isolated from intertidal sand.</title>
        <authorList>
            <person name="Li Y."/>
        </authorList>
    </citation>
    <scope>NUCLEOTIDE SEQUENCE [LARGE SCALE GENOMIC DNA]</scope>
    <source>
        <strain evidence="2 3">ASW11-36</strain>
    </source>
</reference>
<protein>
    <recommendedName>
        <fullName evidence="4">KfrA N-terminal DNA-binding domain-containing protein</fullName>
    </recommendedName>
</protein>
<dbReference type="EMBL" id="JAUCBP010000006">
    <property type="protein sequence ID" value="MDM7860226.1"/>
    <property type="molecule type" value="Genomic_DNA"/>
</dbReference>
<feature type="coiled-coil region" evidence="1">
    <location>
        <begin position="66"/>
        <end position="100"/>
    </location>
</feature>
<accession>A0ABT7SVM9</accession>
<name>A0ABT7SVM9_9ALTE</name>
<comment type="caution">
    <text evidence="2">The sequence shown here is derived from an EMBL/GenBank/DDBJ whole genome shotgun (WGS) entry which is preliminary data.</text>
</comment>
<proteinExistence type="predicted"/>
<evidence type="ECO:0000313" key="2">
    <source>
        <dbReference type="EMBL" id="MDM7860226.1"/>
    </source>
</evidence>
<keyword evidence="3" id="KW-1185">Reference proteome</keyword>
<organism evidence="2 3">
    <name type="scientific">Alteromonas arenosi</name>
    <dbReference type="NCBI Taxonomy" id="3055817"/>
    <lineage>
        <taxon>Bacteria</taxon>
        <taxon>Pseudomonadati</taxon>
        <taxon>Pseudomonadota</taxon>
        <taxon>Gammaproteobacteria</taxon>
        <taxon>Alteromonadales</taxon>
        <taxon>Alteromonadaceae</taxon>
        <taxon>Alteromonas/Salinimonas group</taxon>
        <taxon>Alteromonas</taxon>
    </lineage>
</organism>
<evidence type="ECO:0008006" key="4">
    <source>
        <dbReference type="Google" id="ProtNLM"/>
    </source>
</evidence>
<gene>
    <name evidence="2" type="ORF">QTP81_06430</name>
</gene>
<dbReference type="RefSeq" id="WP_289364481.1">
    <property type="nucleotide sequence ID" value="NZ_JAUCBP010000006.1"/>
</dbReference>
<evidence type="ECO:0000313" key="3">
    <source>
        <dbReference type="Proteomes" id="UP001234343"/>
    </source>
</evidence>
<sequence>MTPAIQQLCLSLYQQGLEPTTSLLRAKSSPKLTLPQAVKAIQWWQQQDKEHLLRTSLPLPIKEEPETRAINNLAELEQRLEKAEAEVAELKAALAALKAGQ</sequence>
<evidence type="ECO:0000256" key="1">
    <source>
        <dbReference type="SAM" id="Coils"/>
    </source>
</evidence>